<evidence type="ECO:0000313" key="2">
    <source>
        <dbReference type="Proteomes" id="UP001632037"/>
    </source>
</evidence>
<dbReference type="Proteomes" id="UP001632037">
    <property type="component" value="Unassembled WGS sequence"/>
</dbReference>
<evidence type="ECO:0000313" key="1">
    <source>
        <dbReference type="EMBL" id="KAL3661279.1"/>
    </source>
</evidence>
<sequence length="128" mass="14845">MQALRVDTVFNADQTAVFFEYVPKTTIFKKGAKPVWVRCGGKEKDRVSVMLLGNSQKVSPSKVTETDDENIRLRQGFGIHVWKEIKELQKEGRVVIYGNPKGWWNEKLSILFLERPFGSMRPRLKRFS</sequence>
<dbReference type="EMBL" id="JBIMZQ010000036">
    <property type="protein sequence ID" value="KAL3661279.1"/>
    <property type="molecule type" value="Genomic_DNA"/>
</dbReference>
<organism evidence="1 2">
    <name type="scientific">Phytophthora oleae</name>
    <dbReference type="NCBI Taxonomy" id="2107226"/>
    <lineage>
        <taxon>Eukaryota</taxon>
        <taxon>Sar</taxon>
        <taxon>Stramenopiles</taxon>
        <taxon>Oomycota</taxon>
        <taxon>Peronosporomycetes</taxon>
        <taxon>Peronosporales</taxon>
        <taxon>Peronosporaceae</taxon>
        <taxon>Phytophthora</taxon>
    </lineage>
</organism>
<dbReference type="AlphaFoldDB" id="A0ABD3F892"/>
<comment type="caution">
    <text evidence="1">The sequence shown here is derived from an EMBL/GenBank/DDBJ whole genome shotgun (WGS) entry which is preliminary data.</text>
</comment>
<proteinExistence type="predicted"/>
<protein>
    <submittedName>
        <fullName evidence="1">Source PGD</fullName>
    </submittedName>
</protein>
<keyword evidence="2" id="KW-1185">Reference proteome</keyword>
<reference evidence="1 2" key="1">
    <citation type="submission" date="2024-09" db="EMBL/GenBank/DDBJ databases">
        <title>Genome sequencing and assembly of Phytophthora oleae, isolate VK10A, causative agent of rot of olive drupes.</title>
        <authorList>
            <person name="Conti Taguali S."/>
            <person name="Riolo M."/>
            <person name="La Spada F."/>
            <person name="Cacciola S.O."/>
            <person name="Dionisio G."/>
        </authorList>
    </citation>
    <scope>NUCLEOTIDE SEQUENCE [LARGE SCALE GENOMIC DNA]</scope>
    <source>
        <strain evidence="1 2">VK10A</strain>
    </source>
</reference>
<accession>A0ABD3F892</accession>
<gene>
    <name evidence="1" type="primary">SMIM13_5</name>
    <name evidence="1" type="ORF">V7S43_013485</name>
</gene>
<name>A0ABD3F892_9STRA</name>